<comment type="similarity">
    <text evidence="10 12">Belongs to the ApbE family.</text>
</comment>
<keyword evidence="12" id="KW-0472">Membrane</keyword>
<evidence type="ECO:0000256" key="4">
    <source>
        <dbReference type="ARBA" id="ARBA00022679"/>
    </source>
</evidence>
<evidence type="ECO:0000313" key="14">
    <source>
        <dbReference type="Proteomes" id="UP000509302"/>
    </source>
</evidence>
<protein>
    <recommendedName>
        <fullName evidence="2 10">FAD:protein FMN transferase</fullName>
        <ecNumber evidence="1 10">2.7.1.180</ecNumber>
    </recommendedName>
    <alternativeName>
        <fullName evidence="8 10">Flavin transferase</fullName>
    </alternativeName>
</protein>
<evidence type="ECO:0000256" key="12">
    <source>
        <dbReference type="RuleBase" id="RU363002"/>
    </source>
</evidence>
<sequence length="346" mass="38380">MSITYKTHRICFKLLLALLAVFSISSCSTDPVIVKNQNIGAALGTSYSLIYLSNKELDYQKEIDSVFTAVNKSLSTYIPDSDISRINMGDTTVVVDAMFKEVFKLSKNIAQKTNGYFDPTVGTLVNAWGFGPGKQIEMDSVKVDSLMQYVGLDKVGIDQSDRIVKKNPNIYFDFNAIAKGYAIDRLGTMFDKKGIEDYLLEVGGEIVAKGKNKLKAKPWLVAIDDPQMQSERKAKKRIYITDRALASSGNYRHFRVDSITGKKHVHTVNPKTGFTKNSNVLGVTILADNCAVADGYATAFMAMDLDESIQILLNQKAVDAYIIYLDQNGETKEFMTNGFETLVVSE</sequence>
<comment type="function">
    <text evidence="12">Flavin transferase that catalyzes the transfer of the FMN moiety of FAD and its covalent binding to the hydroxyl group of a threonine residue in a target flavoprotein.</text>
</comment>
<dbReference type="GO" id="GO:0005886">
    <property type="term" value="C:plasma membrane"/>
    <property type="evidence" value="ECO:0007669"/>
    <property type="project" value="UniProtKB-SubCell"/>
</dbReference>
<feature type="binding site" evidence="11">
    <location>
        <position position="176"/>
    </location>
    <ligand>
        <name>Mg(2+)</name>
        <dbReference type="ChEBI" id="CHEBI:18420"/>
    </ligand>
</feature>
<feature type="chain" id="PRO_5029034084" description="FAD:protein FMN transferase" evidence="12">
    <location>
        <begin position="29"/>
        <end position="346"/>
    </location>
</feature>
<keyword evidence="5 10" id="KW-0479">Metal-binding</keyword>
<evidence type="ECO:0000256" key="9">
    <source>
        <dbReference type="ARBA" id="ARBA00048540"/>
    </source>
</evidence>
<keyword evidence="4 10" id="KW-0808">Transferase</keyword>
<dbReference type="Pfam" id="PF02424">
    <property type="entry name" value="ApbE"/>
    <property type="match status" value="1"/>
</dbReference>
<keyword evidence="7 10" id="KW-0460">Magnesium</keyword>
<evidence type="ECO:0000256" key="5">
    <source>
        <dbReference type="ARBA" id="ARBA00022723"/>
    </source>
</evidence>
<comment type="subcellular location">
    <subcellularLocation>
        <location evidence="12">Cell inner membrane</location>
        <topology evidence="12">Lipid-anchor</topology>
        <orientation evidence="12">Periplasmic side</orientation>
    </subcellularLocation>
</comment>
<evidence type="ECO:0000313" key="13">
    <source>
        <dbReference type="EMBL" id="QLG44333.1"/>
    </source>
</evidence>
<dbReference type="Gene3D" id="3.10.520.10">
    <property type="entry name" value="ApbE-like domains"/>
    <property type="match status" value="1"/>
</dbReference>
<dbReference type="InterPro" id="IPR003374">
    <property type="entry name" value="ApbE-like_sf"/>
</dbReference>
<keyword evidence="12" id="KW-0732">Signal</keyword>
<keyword evidence="12" id="KW-1003">Cell membrane</keyword>
<evidence type="ECO:0000256" key="3">
    <source>
        <dbReference type="ARBA" id="ARBA00022630"/>
    </source>
</evidence>
<proteinExistence type="inferred from homology"/>
<accession>A0A7H9ALT0</accession>
<dbReference type="AlphaFoldDB" id="A0A7H9ALT0"/>
<evidence type="ECO:0000256" key="1">
    <source>
        <dbReference type="ARBA" id="ARBA00011955"/>
    </source>
</evidence>
<evidence type="ECO:0000256" key="8">
    <source>
        <dbReference type="ARBA" id="ARBA00031306"/>
    </source>
</evidence>
<keyword evidence="3 10" id="KW-0285">Flavoprotein</keyword>
<gene>
    <name evidence="13" type="ORF">HYG79_02890</name>
</gene>
<feature type="binding site" evidence="11">
    <location>
        <position position="294"/>
    </location>
    <ligand>
        <name>Mg(2+)</name>
        <dbReference type="ChEBI" id="CHEBI:18420"/>
    </ligand>
</feature>
<keyword evidence="12" id="KW-0997">Cell inner membrane</keyword>
<feature type="binding site" evidence="11">
    <location>
        <position position="298"/>
    </location>
    <ligand>
        <name>Mg(2+)</name>
        <dbReference type="ChEBI" id="CHEBI:18420"/>
    </ligand>
</feature>
<dbReference type="GO" id="GO:0046872">
    <property type="term" value="F:metal ion binding"/>
    <property type="evidence" value="ECO:0007669"/>
    <property type="project" value="UniProtKB-UniRule"/>
</dbReference>
<evidence type="ECO:0000256" key="7">
    <source>
        <dbReference type="ARBA" id="ARBA00022842"/>
    </source>
</evidence>
<evidence type="ECO:0000256" key="10">
    <source>
        <dbReference type="PIRNR" id="PIRNR006268"/>
    </source>
</evidence>
<name>A0A7H9ALT0_9FLAO</name>
<comment type="cofactor">
    <cofactor evidence="11">
        <name>Mg(2+)</name>
        <dbReference type="ChEBI" id="CHEBI:18420"/>
    </cofactor>
    <cofactor evidence="11">
        <name>Mn(2+)</name>
        <dbReference type="ChEBI" id="CHEBI:29035"/>
    </cofactor>
    <text evidence="11">Magnesium. Can also use manganese.</text>
</comment>
<keyword evidence="14" id="KW-1185">Reference proteome</keyword>
<keyword evidence="6 10" id="KW-0274">FAD</keyword>
<dbReference type="PANTHER" id="PTHR30040:SF2">
    <property type="entry name" value="FAD:PROTEIN FMN TRANSFERASE"/>
    <property type="match status" value="1"/>
</dbReference>
<dbReference type="SUPFAM" id="SSF143631">
    <property type="entry name" value="ApbE-like"/>
    <property type="match status" value="1"/>
</dbReference>
<evidence type="ECO:0000256" key="2">
    <source>
        <dbReference type="ARBA" id="ARBA00016337"/>
    </source>
</evidence>
<reference evidence="13 14" key="1">
    <citation type="journal article" date="2006" name="Int. J. Syst. Evol. Microbiol.">
        <title>Costertonia aggregata gen. nov., sp. nov., a mesophilic marine bacterium of the family Flavobacteriaceae, isolated from a mature biofilm.</title>
        <authorList>
            <person name="Kwon K.K."/>
            <person name="Lee Y.K."/>
            <person name="Lee H.K."/>
        </authorList>
    </citation>
    <scope>NUCLEOTIDE SEQUENCE [LARGE SCALE GENOMIC DNA]</scope>
    <source>
        <strain evidence="13 14">KCCM 42265</strain>
    </source>
</reference>
<organism evidence="13 14">
    <name type="scientific">Costertonia aggregata</name>
    <dbReference type="NCBI Taxonomy" id="343403"/>
    <lineage>
        <taxon>Bacteria</taxon>
        <taxon>Pseudomonadati</taxon>
        <taxon>Bacteroidota</taxon>
        <taxon>Flavobacteriia</taxon>
        <taxon>Flavobacteriales</taxon>
        <taxon>Flavobacteriaceae</taxon>
        <taxon>Costertonia</taxon>
    </lineage>
</organism>
<dbReference type="PIRSF" id="PIRSF006268">
    <property type="entry name" value="ApbE"/>
    <property type="match status" value="1"/>
</dbReference>
<dbReference type="InterPro" id="IPR024932">
    <property type="entry name" value="ApbE"/>
</dbReference>
<dbReference type="RefSeq" id="WP_179240668.1">
    <property type="nucleotide sequence ID" value="NZ_CP058595.1"/>
</dbReference>
<dbReference type="Proteomes" id="UP000509302">
    <property type="component" value="Chromosome"/>
</dbReference>
<feature type="signal peptide" evidence="12">
    <location>
        <begin position="1"/>
        <end position="28"/>
    </location>
</feature>
<dbReference type="KEGG" id="cagg:HYG79_02890"/>
<evidence type="ECO:0000256" key="11">
    <source>
        <dbReference type="PIRSR" id="PIRSR006268-2"/>
    </source>
</evidence>
<keyword evidence="12" id="KW-0449">Lipoprotein</keyword>
<dbReference type="PROSITE" id="PS51257">
    <property type="entry name" value="PROKAR_LIPOPROTEIN"/>
    <property type="match status" value="1"/>
</dbReference>
<dbReference type="GO" id="GO:0016740">
    <property type="term" value="F:transferase activity"/>
    <property type="evidence" value="ECO:0007669"/>
    <property type="project" value="UniProtKB-UniRule"/>
</dbReference>
<comment type="catalytic activity">
    <reaction evidence="9 10 12">
        <text>L-threonyl-[protein] + FAD = FMN-L-threonyl-[protein] + AMP + H(+)</text>
        <dbReference type="Rhea" id="RHEA:36847"/>
        <dbReference type="Rhea" id="RHEA-COMP:11060"/>
        <dbReference type="Rhea" id="RHEA-COMP:11061"/>
        <dbReference type="ChEBI" id="CHEBI:15378"/>
        <dbReference type="ChEBI" id="CHEBI:30013"/>
        <dbReference type="ChEBI" id="CHEBI:57692"/>
        <dbReference type="ChEBI" id="CHEBI:74257"/>
        <dbReference type="ChEBI" id="CHEBI:456215"/>
        <dbReference type="EC" id="2.7.1.180"/>
    </reaction>
</comment>
<evidence type="ECO:0000256" key="6">
    <source>
        <dbReference type="ARBA" id="ARBA00022827"/>
    </source>
</evidence>
<dbReference type="EC" id="2.7.1.180" evidence="1 10"/>
<dbReference type="EMBL" id="CP058595">
    <property type="protein sequence ID" value="QLG44333.1"/>
    <property type="molecule type" value="Genomic_DNA"/>
</dbReference>
<dbReference type="PANTHER" id="PTHR30040">
    <property type="entry name" value="THIAMINE BIOSYNTHESIS LIPOPROTEIN APBE"/>
    <property type="match status" value="1"/>
</dbReference>